<dbReference type="Gene3D" id="1.20.120.1630">
    <property type="match status" value="1"/>
</dbReference>
<evidence type="ECO:0000256" key="1">
    <source>
        <dbReference type="ARBA" id="ARBA00004127"/>
    </source>
</evidence>
<dbReference type="GO" id="GO:0012505">
    <property type="term" value="C:endomembrane system"/>
    <property type="evidence" value="ECO:0007669"/>
    <property type="project" value="UniProtKB-SubCell"/>
</dbReference>
<dbReference type="KEGG" id="mmar:MODMU_1803"/>
<dbReference type="AlphaFoldDB" id="I4EV27"/>
<keyword evidence="7" id="KW-0808">Transferase</keyword>
<dbReference type="STRING" id="477641.MODMU_1803"/>
<feature type="transmembrane region" description="Helical" evidence="6">
    <location>
        <begin position="95"/>
        <end position="120"/>
    </location>
</feature>
<gene>
    <name evidence="7" type="ordered locus">MODMU_1803</name>
</gene>
<evidence type="ECO:0000313" key="8">
    <source>
        <dbReference type="Proteomes" id="UP000006461"/>
    </source>
</evidence>
<evidence type="ECO:0000256" key="6">
    <source>
        <dbReference type="SAM" id="Phobius"/>
    </source>
</evidence>
<proteinExistence type="predicted"/>
<evidence type="ECO:0000256" key="4">
    <source>
        <dbReference type="ARBA" id="ARBA00023136"/>
    </source>
</evidence>
<dbReference type="Pfam" id="PF04191">
    <property type="entry name" value="PEMT"/>
    <property type="match status" value="1"/>
</dbReference>
<dbReference type="HOGENOM" id="CLU_065200_4_1_11"/>
<keyword evidence="3 6" id="KW-1133">Transmembrane helix</keyword>
<keyword evidence="7" id="KW-0489">Methyltransferase</keyword>
<organism evidence="7 8">
    <name type="scientific">Modestobacter italicus (strain DSM 44449 / CECT 9708 / BC 501)</name>
    <dbReference type="NCBI Taxonomy" id="2732864"/>
    <lineage>
        <taxon>Bacteria</taxon>
        <taxon>Bacillati</taxon>
        <taxon>Actinomycetota</taxon>
        <taxon>Actinomycetes</taxon>
        <taxon>Geodermatophilales</taxon>
        <taxon>Geodermatophilaceae</taxon>
        <taxon>Modestobacter</taxon>
    </lineage>
</organism>
<dbReference type="InterPro" id="IPR007318">
    <property type="entry name" value="Phopholipid_MeTrfase"/>
</dbReference>
<dbReference type="OrthoDB" id="941586at2"/>
<name>I4EV27_MODI5</name>
<keyword evidence="2 6" id="KW-0812">Transmembrane</keyword>
<protein>
    <submittedName>
        <fullName evidence="7">Isoprenylcysteine carboxyl methyltransferase</fullName>
    </submittedName>
</protein>
<evidence type="ECO:0000313" key="7">
    <source>
        <dbReference type="EMBL" id="CCH87240.1"/>
    </source>
</evidence>
<reference evidence="7 8" key="1">
    <citation type="journal article" date="2012" name="J. Bacteriol.">
        <title>Genome Sequence of Radiation-Resistant Modestobacter marinus Strain BC501, a Representative Actinobacterium That Thrives on Calcareous Stone Surfaces.</title>
        <authorList>
            <person name="Normand P."/>
            <person name="Gury J."/>
            <person name="Pujic P."/>
            <person name="Chouaia B."/>
            <person name="Crotti E."/>
            <person name="Brusetti L."/>
            <person name="Daffonchio D."/>
            <person name="Vacherie B."/>
            <person name="Barbe V."/>
            <person name="Medigue C."/>
            <person name="Calteau A."/>
            <person name="Ghodhbane-Gtari F."/>
            <person name="Essoussi I."/>
            <person name="Nouioui I."/>
            <person name="Abbassi-Ghozzi I."/>
            <person name="Gtari M."/>
        </authorList>
    </citation>
    <scope>NUCLEOTIDE SEQUENCE [LARGE SCALE GENOMIC DNA]</scope>
    <source>
        <strain evidence="8">BC 501</strain>
    </source>
</reference>
<dbReference type="EMBL" id="FO203431">
    <property type="protein sequence ID" value="CCH87240.1"/>
    <property type="molecule type" value="Genomic_DNA"/>
</dbReference>
<evidence type="ECO:0000256" key="3">
    <source>
        <dbReference type="ARBA" id="ARBA00022989"/>
    </source>
</evidence>
<dbReference type="Proteomes" id="UP000006461">
    <property type="component" value="Chromosome"/>
</dbReference>
<dbReference type="OMA" id="NPMYVAV"/>
<sequence>MTRTSAALGSLGWLLLAPGTVCGLVPLLITGWDRPGDQAAWLDVLGWSLVLPGAAVLGHAFVAFAWHGRGTPAPSAPTEQLVVEGAYRFVRNPMYLAVFALLLGQALLFASGGLLVYLVVVGITTDVFVRGYEEPTLRETFGPAYEEFSAEVPRWMPRRTPWRGASRVTPRGAAGRRRGGPAGAAEHG</sequence>
<accession>I4EV27</accession>
<feature type="region of interest" description="Disordered" evidence="5">
    <location>
        <begin position="161"/>
        <end position="188"/>
    </location>
</feature>
<keyword evidence="4 6" id="KW-0472">Membrane</keyword>
<dbReference type="eggNOG" id="COG2020">
    <property type="taxonomic scope" value="Bacteria"/>
</dbReference>
<comment type="subcellular location">
    <subcellularLocation>
        <location evidence="1">Endomembrane system</location>
        <topology evidence="1">Multi-pass membrane protein</topology>
    </subcellularLocation>
</comment>
<dbReference type="GO" id="GO:0008168">
    <property type="term" value="F:methyltransferase activity"/>
    <property type="evidence" value="ECO:0007669"/>
    <property type="project" value="UniProtKB-KW"/>
</dbReference>
<evidence type="ECO:0000256" key="2">
    <source>
        <dbReference type="ARBA" id="ARBA00022692"/>
    </source>
</evidence>
<evidence type="ECO:0000256" key="5">
    <source>
        <dbReference type="SAM" id="MobiDB-lite"/>
    </source>
</evidence>
<feature type="transmembrane region" description="Helical" evidence="6">
    <location>
        <begin position="47"/>
        <end position="66"/>
    </location>
</feature>
<dbReference type="GO" id="GO:0032259">
    <property type="term" value="P:methylation"/>
    <property type="evidence" value="ECO:0007669"/>
    <property type="project" value="UniProtKB-KW"/>
</dbReference>
<keyword evidence="8" id="KW-1185">Reference proteome</keyword>